<keyword evidence="4" id="KW-0474">Menaquinone biosynthesis</keyword>
<keyword evidence="1 4" id="KW-0489">Methyltransferase</keyword>
<organism evidence="5 6">
    <name type="scientific">Salinicoccus jeotgali</name>
    <dbReference type="NCBI Taxonomy" id="381634"/>
    <lineage>
        <taxon>Bacteria</taxon>
        <taxon>Bacillati</taxon>
        <taxon>Bacillota</taxon>
        <taxon>Bacilli</taxon>
        <taxon>Bacillales</taxon>
        <taxon>Staphylococcaceae</taxon>
        <taxon>Salinicoccus</taxon>
    </lineage>
</organism>
<comment type="function">
    <text evidence="4">Methyltransferase required for the conversion of demethylmenaquinol (DMKH2) to menaquinol (MKH2).</text>
</comment>
<keyword evidence="2 4" id="KW-0808">Transferase</keyword>
<feature type="binding site" evidence="4">
    <location>
        <begin position="101"/>
        <end position="102"/>
    </location>
    <ligand>
        <name>S-adenosyl-L-methionine</name>
        <dbReference type="ChEBI" id="CHEBI:59789"/>
    </ligand>
</feature>
<name>A0ABP7EVH7_9STAP</name>
<dbReference type="HAMAP" id="MF_01813">
    <property type="entry name" value="MenG_UbiE_methyltr"/>
    <property type="match status" value="1"/>
</dbReference>
<dbReference type="Gene3D" id="3.40.50.150">
    <property type="entry name" value="Vaccinia Virus protein VP39"/>
    <property type="match status" value="1"/>
</dbReference>
<keyword evidence="6" id="KW-1185">Reference proteome</keyword>
<comment type="similarity">
    <text evidence="4">Belongs to the class I-like SAM-binding methyltransferase superfamily. MenG/UbiE family.</text>
</comment>
<dbReference type="PROSITE" id="PS01184">
    <property type="entry name" value="UBIE_2"/>
    <property type="match status" value="1"/>
</dbReference>
<dbReference type="EC" id="2.1.1.163" evidence="4"/>
<dbReference type="NCBIfam" id="TIGR01934">
    <property type="entry name" value="MenG_MenH_UbiE"/>
    <property type="match status" value="1"/>
</dbReference>
<dbReference type="PANTHER" id="PTHR43591">
    <property type="entry name" value="METHYLTRANSFERASE"/>
    <property type="match status" value="1"/>
</dbReference>
<dbReference type="PROSITE" id="PS01183">
    <property type="entry name" value="UBIE_1"/>
    <property type="match status" value="1"/>
</dbReference>
<evidence type="ECO:0000256" key="3">
    <source>
        <dbReference type="ARBA" id="ARBA00022691"/>
    </source>
</evidence>
<keyword evidence="3 4" id="KW-0949">S-adenosyl-L-methionine</keyword>
<evidence type="ECO:0000313" key="5">
    <source>
        <dbReference type="EMBL" id="GAA3725726.1"/>
    </source>
</evidence>
<dbReference type="Proteomes" id="UP001500920">
    <property type="component" value="Unassembled WGS sequence"/>
</dbReference>
<evidence type="ECO:0000313" key="6">
    <source>
        <dbReference type="Proteomes" id="UP001500920"/>
    </source>
</evidence>
<dbReference type="InterPro" id="IPR004033">
    <property type="entry name" value="UbiE/COQ5_MeTrFase"/>
</dbReference>
<protein>
    <recommendedName>
        <fullName evidence="4">Demethylmenaquinone methyltransferase</fullName>
        <ecNumber evidence="4">2.1.1.163</ecNumber>
    </recommendedName>
</protein>
<proteinExistence type="inferred from homology"/>
<dbReference type="GO" id="GO:0008168">
    <property type="term" value="F:methyltransferase activity"/>
    <property type="evidence" value="ECO:0007669"/>
    <property type="project" value="UniProtKB-KW"/>
</dbReference>
<feature type="binding site" evidence="4">
    <location>
        <position position="56"/>
    </location>
    <ligand>
        <name>S-adenosyl-L-methionine</name>
        <dbReference type="ChEBI" id="CHEBI:59789"/>
    </ligand>
</feature>
<comment type="catalytic activity">
    <reaction evidence="4">
        <text>a 2-demethylmenaquinol + S-adenosyl-L-methionine = a menaquinol + S-adenosyl-L-homocysteine + H(+)</text>
        <dbReference type="Rhea" id="RHEA:42640"/>
        <dbReference type="Rhea" id="RHEA-COMP:9539"/>
        <dbReference type="Rhea" id="RHEA-COMP:9563"/>
        <dbReference type="ChEBI" id="CHEBI:15378"/>
        <dbReference type="ChEBI" id="CHEBI:18151"/>
        <dbReference type="ChEBI" id="CHEBI:55437"/>
        <dbReference type="ChEBI" id="CHEBI:57856"/>
        <dbReference type="ChEBI" id="CHEBI:59789"/>
        <dbReference type="EC" id="2.1.1.163"/>
    </reaction>
</comment>
<comment type="caution">
    <text evidence="5">The sequence shown here is derived from an EMBL/GenBank/DDBJ whole genome shotgun (WGS) entry which is preliminary data.</text>
</comment>
<dbReference type="EMBL" id="BAABCK010000023">
    <property type="protein sequence ID" value="GAA3725726.1"/>
    <property type="molecule type" value="Genomic_DNA"/>
</dbReference>
<dbReference type="CDD" id="cd02440">
    <property type="entry name" value="AdoMet_MTases"/>
    <property type="match status" value="1"/>
</dbReference>
<gene>
    <name evidence="4" type="primary">menG</name>
    <name evidence="5" type="ORF">GCM10022378_14490</name>
</gene>
<dbReference type="PROSITE" id="PS51608">
    <property type="entry name" value="SAM_MT_UBIE"/>
    <property type="match status" value="1"/>
</dbReference>
<comment type="pathway">
    <text evidence="4">Quinol/quinone metabolism; menaquinone biosynthesis; menaquinol from 1,4-dihydroxy-2-naphthoate: step 2/2.</text>
</comment>
<comment type="caution">
    <text evidence="4">Lacks conserved residue(s) required for the propagation of feature annotation.</text>
</comment>
<sequence>MDKEKKVQNIFNTISGDYDRMNDIISFNQHNIWRNRTMKEMFVKNDHRVLDVCCGTGDWTIQLSEVAPGAQITGLDFSEKMLEVAAQKVEGYENIELIQGNAMSLPFDDDSFDYITIGFGLRNLPDYYKAITEFYRVLKPGGKLVILETSNPENYLINKGFNLYFGKVMPVLGGIIANRTKEYEWLYESTSTFLTKDELKALMAENGFVNIKVIRHTLGTAATHIGYKPIEWTGSL</sequence>
<dbReference type="GO" id="GO:0032259">
    <property type="term" value="P:methylation"/>
    <property type="evidence" value="ECO:0007669"/>
    <property type="project" value="UniProtKB-KW"/>
</dbReference>
<accession>A0ABP7EVH7</accession>
<dbReference type="NCBIfam" id="NF001244">
    <property type="entry name" value="PRK00216.1-5"/>
    <property type="match status" value="1"/>
</dbReference>
<feature type="binding site" evidence="4">
    <location>
        <position position="76"/>
    </location>
    <ligand>
        <name>S-adenosyl-L-methionine</name>
        <dbReference type="ChEBI" id="CHEBI:59789"/>
    </ligand>
</feature>
<dbReference type="NCBIfam" id="NF001243">
    <property type="entry name" value="PRK00216.1-4"/>
    <property type="match status" value="1"/>
</dbReference>
<dbReference type="InterPro" id="IPR029063">
    <property type="entry name" value="SAM-dependent_MTases_sf"/>
</dbReference>
<reference evidence="6" key="1">
    <citation type="journal article" date="2019" name="Int. J. Syst. Evol. Microbiol.">
        <title>The Global Catalogue of Microorganisms (GCM) 10K type strain sequencing project: providing services to taxonomists for standard genome sequencing and annotation.</title>
        <authorList>
            <consortium name="The Broad Institute Genomics Platform"/>
            <consortium name="The Broad Institute Genome Sequencing Center for Infectious Disease"/>
            <person name="Wu L."/>
            <person name="Ma J."/>
        </authorList>
    </citation>
    <scope>NUCLEOTIDE SEQUENCE [LARGE SCALE GENOMIC DNA]</scope>
    <source>
        <strain evidence="6">JCM 16981</strain>
    </source>
</reference>
<dbReference type="RefSeq" id="WP_344702959.1">
    <property type="nucleotide sequence ID" value="NZ_BAABCK010000023.1"/>
</dbReference>
<dbReference type="InterPro" id="IPR023576">
    <property type="entry name" value="UbiE/COQ5_MeTrFase_CS"/>
</dbReference>
<dbReference type="Pfam" id="PF01209">
    <property type="entry name" value="Ubie_methyltran"/>
    <property type="match status" value="1"/>
</dbReference>
<dbReference type="PANTHER" id="PTHR43591:SF24">
    <property type="entry name" value="2-METHOXY-6-POLYPRENYL-1,4-BENZOQUINOL METHYLASE, MITOCHONDRIAL"/>
    <property type="match status" value="1"/>
</dbReference>
<dbReference type="SUPFAM" id="SSF53335">
    <property type="entry name" value="S-adenosyl-L-methionine-dependent methyltransferases"/>
    <property type="match status" value="1"/>
</dbReference>
<evidence type="ECO:0000256" key="4">
    <source>
        <dbReference type="HAMAP-Rule" id="MF_01813"/>
    </source>
</evidence>
<evidence type="ECO:0000256" key="1">
    <source>
        <dbReference type="ARBA" id="ARBA00022603"/>
    </source>
</evidence>
<evidence type="ECO:0000256" key="2">
    <source>
        <dbReference type="ARBA" id="ARBA00022679"/>
    </source>
</evidence>